<comment type="caution">
    <text evidence="9">The sequence shown here is derived from an EMBL/GenBank/DDBJ whole genome shotgun (WGS) entry which is preliminary data.</text>
</comment>
<dbReference type="InterPro" id="IPR037294">
    <property type="entry name" value="ABC_BtuC-like"/>
</dbReference>
<organism evidence="9 10">
    <name type="scientific">Crenobacter oryzisoli</name>
    <dbReference type="NCBI Taxonomy" id="3056844"/>
    <lineage>
        <taxon>Bacteria</taxon>
        <taxon>Pseudomonadati</taxon>
        <taxon>Pseudomonadota</taxon>
        <taxon>Betaproteobacteria</taxon>
        <taxon>Neisseriales</taxon>
        <taxon>Neisseriaceae</taxon>
        <taxon>Crenobacter</taxon>
    </lineage>
</organism>
<dbReference type="PANTHER" id="PTHR30472:SF25">
    <property type="entry name" value="ABC TRANSPORTER PERMEASE PROTEIN MJ0876-RELATED"/>
    <property type="match status" value="1"/>
</dbReference>
<dbReference type="RefSeq" id="WP_289831005.1">
    <property type="nucleotide sequence ID" value="NZ_JAUEDK010000031.1"/>
</dbReference>
<dbReference type="SUPFAM" id="SSF81345">
    <property type="entry name" value="ABC transporter involved in vitamin B12 uptake, BtuC"/>
    <property type="match status" value="1"/>
</dbReference>
<feature type="transmembrane region" description="Helical" evidence="8">
    <location>
        <begin position="138"/>
        <end position="160"/>
    </location>
</feature>
<protein>
    <submittedName>
        <fullName evidence="9">Iron ABC transporter permease</fullName>
    </submittedName>
</protein>
<dbReference type="Pfam" id="PF01032">
    <property type="entry name" value="FecCD"/>
    <property type="match status" value="1"/>
</dbReference>
<feature type="transmembrane region" description="Helical" evidence="8">
    <location>
        <begin position="107"/>
        <end position="126"/>
    </location>
</feature>
<keyword evidence="6 8" id="KW-1133">Transmembrane helix</keyword>
<evidence type="ECO:0000256" key="1">
    <source>
        <dbReference type="ARBA" id="ARBA00004651"/>
    </source>
</evidence>
<feature type="transmembrane region" description="Helical" evidence="8">
    <location>
        <begin position="229"/>
        <end position="257"/>
    </location>
</feature>
<comment type="subcellular location">
    <subcellularLocation>
        <location evidence="1">Cell membrane</location>
        <topology evidence="1">Multi-pass membrane protein</topology>
    </subcellularLocation>
</comment>
<gene>
    <name evidence="9" type="ORF">QU481_15865</name>
</gene>
<reference evidence="9" key="1">
    <citation type="submission" date="2023-06" db="EMBL/GenBank/DDBJ databases">
        <authorList>
            <person name="Zhang S."/>
        </authorList>
    </citation>
    <scope>NUCLEOTIDE SEQUENCE</scope>
    <source>
        <strain evidence="9">SG2303</strain>
    </source>
</reference>
<keyword evidence="4" id="KW-1003">Cell membrane</keyword>
<accession>A0ABT7XRE6</accession>
<dbReference type="CDD" id="cd06550">
    <property type="entry name" value="TM_ABC_iron-siderophores_like"/>
    <property type="match status" value="1"/>
</dbReference>
<evidence type="ECO:0000256" key="4">
    <source>
        <dbReference type="ARBA" id="ARBA00022475"/>
    </source>
</evidence>
<evidence type="ECO:0000313" key="10">
    <source>
        <dbReference type="Proteomes" id="UP001168540"/>
    </source>
</evidence>
<proteinExistence type="inferred from homology"/>
<evidence type="ECO:0000256" key="6">
    <source>
        <dbReference type="ARBA" id="ARBA00022989"/>
    </source>
</evidence>
<keyword evidence="5 8" id="KW-0812">Transmembrane</keyword>
<keyword evidence="7 8" id="KW-0472">Membrane</keyword>
<dbReference type="Gene3D" id="1.10.3470.10">
    <property type="entry name" value="ABC transporter involved in vitamin B12 uptake, BtuC"/>
    <property type="match status" value="1"/>
</dbReference>
<evidence type="ECO:0000313" key="9">
    <source>
        <dbReference type="EMBL" id="MDN0076350.1"/>
    </source>
</evidence>
<evidence type="ECO:0000256" key="5">
    <source>
        <dbReference type="ARBA" id="ARBA00022692"/>
    </source>
</evidence>
<dbReference type="Proteomes" id="UP001168540">
    <property type="component" value="Unassembled WGS sequence"/>
</dbReference>
<keyword evidence="3" id="KW-0813">Transport</keyword>
<dbReference type="EMBL" id="JAUEDK010000031">
    <property type="protein sequence ID" value="MDN0076350.1"/>
    <property type="molecule type" value="Genomic_DNA"/>
</dbReference>
<evidence type="ECO:0000256" key="8">
    <source>
        <dbReference type="SAM" id="Phobius"/>
    </source>
</evidence>
<sequence length="327" mass="34107">MPYYRSLLLSFLLLALALLTGLLLDTPIGSSLPSLFGHAHDPLTRQLLLELRLPRVLSAAASGALLACAGAAAQYQFRNALAEPGLIGVSGGAALAAALALEAGLGGGLVAMTAFVGGLVALWLTWRLAGPRSPSSQLILAGVAINALTGSLLTLLIATLPDDSLRTVTFWLMGSFASVNWRQASALLIALPPVWVLLWRHWRYLNLLQLGDAATFHAGYPLARGRLQVVALAALATSLVVANCGMIGFVGLMAPHLARLITGADARRVLLLAPLLGALLAVIADTISRLAIAPAELPVGVITSLAGAPFFLWLMRRALMGSDNARA</sequence>
<keyword evidence="10" id="KW-1185">Reference proteome</keyword>
<evidence type="ECO:0000256" key="2">
    <source>
        <dbReference type="ARBA" id="ARBA00007935"/>
    </source>
</evidence>
<evidence type="ECO:0000256" key="3">
    <source>
        <dbReference type="ARBA" id="ARBA00022448"/>
    </source>
</evidence>
<feature type="transmembrane region" description="Helical" evidence="8">
    <location>
        <begin position="297"/>
        <end position="315"/>
    </location>
</feature>
<feature type="transmembrane region" description="Helical" evidence="8">
    <location>
        <begin position="80"/>
        <end position="101"/>
    </location>
</feature>
<name>A0ABT7XRE6_9NEIS</name>
<dbReference type="InterPro" id="IPR000522">
    <property type="entry name" value="ABC_transptr_permease_BtuC"/>
</dbReference>
<feature type="transmembrane region" description="Helical" evidence="8">
    <location>
        <begin position="269"/>
        <end position="291"/>
    </location>
</feature>
<feature type="transmembrane region" description="Helical" evidence="8">
    <location>
        <begin position="55"/>
        <end position="73"/>
    </location>
</feature>
<comment type="similarity">
    <text evidence="2">Belongs to the binding-protein-dependent transport system permease family. FecCD subfamily.</text>
</comment>
<evidence type="ECO:0000256" key="7">
    <source>
        <dbReference type="ARBA" id="ARBA00023136"/>
    </source>
</evidence>
<dbReference type="PANTHER" id="PTHR30472">
    <property type="entry name" value="FERRIC ENTEROBACTIN TRANSPORT SYSTEM PERMEASE PROTEIN"/>
    <property type="match status" value="1"/>
</dbReference>